<evidence type="ECO:0000256" key="12">
    <source>
        <dbReference type="ARBA" id="ARBA00022912"/>
    </source>
</evidence>
<evidence type="ECO:0000256" key="8">
    <source>
        <dbReference type="ARBA" id="ARBA00022707"/>
    </source>
</evidence>
<gene>
    <name evidence="18" type="ORF">DMAD_11921</name>
</gene>
<dbReference type="InterPro" id="IPR036457">
    <property type="entry name" value="PPM-type-like_dom_sf"/>
</dbReference>
<comment type="subcellular location">
    <subcellularLocation>
        <location evidence="3">Cytoplasm</location>
        <location evidence="3">Cytosol</location>
    </subcellularLocation>
    <subcellularLocation>
        <location evidence="4">Membrane</location>
        <topology evidence="4">Lipid-anchor</topology>
    </subcellularLocation>
</comment>
<dbReference type="EMBL" id="AP029264">
    <property type="protein sequence ID" value="BFF94231.1"/>
    <property type="molecule type" value="Genomic_DNA"/>
</dbReference>
<reference evidence="18 19" key="1">
    <citation type="submission" date="2024-02" db="EMBL/GenBank/DDBJ databases">
        <title>A chromosome-level genome assembly of Drosophila madeirensis, a fruit fly species endemic to Madeira island.</title>
        <authorList>
            <person name="Tomihara K."/>
            <person name="Llopart A."/>
            <person name="Yamamoto D."/>
        </authorList>
    </citation>
    <scope>NUCLEOTIDE SEQUENCE [LARGE SCALE GENOMIC DNA]</scope>
    <source>
        <strain evidence="18 19">RF1</strain>
    </source>
</reference>
<evidence type="ECO:0000256" key="14">
    <source>
        <dbReference type="ARBA" id="ARBA00023211"/>
    </source>
</evidence>
<evidence type="ECO:0000256" key="3">
    <source>
        <dbReference type="ARBA" id="ARBA00004514"/>
    </source>
</evidence>
<dbReference type="InterPro" id="IPR012911">
    <property type="entry name" value="PP2C_C"/>
</dbReference>
<dbReference type="Pfam" id="PF07830">
    <property type="entry name" value="PP2C_C"/>
    <property type="match status" value="1"/>
</dbReference>
<keyword evidence="12 16" id="KW-0904">Protein phosphatase</keyword>
<dbReference type="SMART" id="SM00332">
    <property type="entry name" value="PP2Cc"/>
    <property type="match status" value="1"/>
</dbReference>
<comment type="similarity">
    <text evidence="5 16">Belongs to the PP2C family.</text>
</comment>
<keyword evidence="8" id="KW-0519">Myristate</keyword>
<keyword evidence="11" id="KW-0460">Magnesium</keyword>
<evidence type="ECO:0000256" key="4">
    <source>
        <dbReference type="ARBA" id="ARBA00004635"/>
    </source>
</evidence>
<proteinExistence type="inferred from homology"/>
<dbReference type="Proteomes" id="UP001500889">
    <property type="component" value="Chromosome U"/>
</dbReference>
<evidence type="ECO:0000256" key="10">
    <source>
        <dbReference type="ARBA" id="ARBA00022801"/>
    </source>
</evidence>
<dbReference type="InterPro" id="IPR000222">
    <property type="entry name" value="PP2C_BS"/>
</dbReference>
<dbReference type="InterPro" id="IPR015655">
    <property type="entry name" value="PP2C"/>
</dbReference>
<dbReference type="PROSITE" id="PS51746">
    <property type="entry name" value="PPM_2"/>
    <property type="match status" value="1"/>
</dbReference>
<protein>
    <submittedName>
        <fullName evidence="18">Protein phosphatase 1B</fullName>
    </submittedName>
</protein>
<dbReference type="SUPFAM" id="SSF81606">
    <property type="entry name" value="PP2C-like"/>
    <property type="match status" value="1"/>
</dbReference>
<dbReference type="GO" id="GO:0016020">
    <property type="term" value="C:membrane"/>
    <property type="evidence" value="ECO:0007669"/>
    <property type="project" value="UniProtKB-SubCell"/>
</dbReference>
<evidence type="ECO:0000256" key="11">
    <source>
        <dbReference type="ARBA" id="ARBA00022842"/>
    </source>
</evidence>
<dbReference type="CDD" id="cd00143">
    <property type="entry name" value="PP2Cc"/>
    <property type="match status" value="1"/>
</dbReference>
<keyword evidence="10 16" id="KW-0378">Hydrolase</keyword>
<evidence type="ECO:0000256" key="2">
    <source>
        <dbReference type="ARBA" id="ARBA00001946"/>
    </source>
</evidence>
<comment type="cofactor">
    <cofactor evidence="1">
        <name>Mn(2+)</name>
        <dbReference type="ChEBI" id="CHEBI:29035"/>
    </cofactor>
</comment>
<dbReference type="GO" id="GO:0005829">
    <property type="term" value="C:cytosol"/>
    <property type="evidence" value="ECO:0007669"/>
    <property type="project" value="UniProtKB-SubCell"/>
</dbReference>
<evidence type="ECO:0000256" key="13">
    <source>
        <dbReference type="ARBA" id="ARBA00023136"/>
    </source>
</evidence>
<keyword evidence="6" id="KW-0963">Cytoplasm</keyword>
<feature type="domain" description="PPM-type phosphatase" evidence="17">
    <location>
        <begin position="75"/>
        <end position="331"/>
    </location>
</feature>
<keyword evidence="13" id="KW-0472">Membrane</keyword>
<evidence type="ECO:0000256" key="6">
    <source>
        <dbReference type="ARBA" id="ARBA00022490"/>
    </source>
</evidence>
<dbReference type="InterPro" id="IPR036580">
    <property type="entry name" value="PP2C_C_sf"/>
</dbReference>
<keyword evidence="7" id="KW-0597">Phosphoprotein</keyword>
<name>A0AAU9FEX9_DROMD</name>
<dbReference type="SUPFAM" id="SSF81601">
    <property type="entry name" value="Protein serine/threonine phosphatase 2C, C-terminal domain"/>
    <property type="match status" value="1"/>
</dbReference>
<dbReference type="Pfam" id="PF00481">
    <property type="entry name" value="PP2C"/>
    <property type="match status" value="1"/>
</dbReference>
<comment type="cofactor">
    <cofactor evidence="2">
        <name>Mg(2+)</name>
        <dbReference type="ChEBI" id="CHEBI:18420"/>
    </cofactor>
</comment>
<keyword evidence="15" id="KW-0449">Lipoprotein</keyword>
<organism evidence="18 19">
    <name type="scientific">Drosophila madeirensis</name>
    <name type="common">Fruit fly</name>
    <dbReference type="NCBI Taxonomy" id="30013"/>
    <lineage>
        <taxon>Eukaryota</taxon>
        <taxon>Metazoa</taxon>
        <taxon>Ecdysozoa</taxon>
        <taxon>Arthropoda</taxon>
        <taxon>Hexapoda</taxon>
        <taxon>Insecta</taxon>
        <taxon>Pterygota</taxon>
        <taxon>Neoptera</taxon>
        <taxon>Endopterygota</taxon>
        <taxon>Diptera</taxon>
        <taxon>Brachycera</taxon>
        <taxon>Muscomorpha</taxon>
        <taxon>Ephydroidea</taxon>
        <taxon>Drosophilidae</taxon>
        <taxon>Drosophila</taxon>
        <taxon>Sophophora</taxon>
    </lineage>
</organism>
<evidence type="ECO:0000256" key="1">
    <source>
        <dbReference type="ARBA" id="ARBA00001936"/>
    </source>
</evidence>
<evidence type="ECO:0000256" key="9">
    <source>
        <dbReference type="ARBA" id="ARBA00022723"/>
    </source>
</evidence>
<dbReference type="Gene3D" id="1.10.10.430">
    <property type="entry name" value="Phosphatase 2C, C-terminal domain suprefamily"/>
    <property type="match status" value="1"/>
</dbReference>
<sequence>MSECRYCKFLFDQNYKFDQAKLNQIVNPLEILTQIPKIPELRHKTLPWTSLEMGGLLEKPSTDKEIELGSGNGLRYCVSSMQGWRMEMEDAHTAVCSLEKPFDFWSFFAVYDGHAGGRVATYCAEHLLSTIMSIEQFARGHYVAGIRAAFLQIDEDMRRLSYDRSGGTTVTCALVSPDKIYLANCGDSRVVLCRNGLAEFSTSDHKPTLPLERARIVRAGGSVMIQRVNGTLAVSRALGDFDFKCDSSRSSCEQLVSPEPDLTVLERKQTDEFLVIACDGIWDVMSSEDVCAFIRSRLRVTTNLTSIVNSVLDICLHKGSRDNMSLLLLLLPGAPTVNADAMAEDQSLDHTIEQLTLEVIQKNELIDFDELLVLMNAMTRNITNLPPGAGICAKYHIIERVFHEANPDKPPEFFEYNY</sequence>
<keyword evidence="14" id="KW-0464">Manganese</keyword>
<evidence type="ECO:0000256" key="16">
    <source>
        <dbReference type="RuleBase" id="RU003465"/>
    </source>
</evidence>
<dbReference type="FunFam" id="3.60.40.10:FF:000001">
    <property type="entry name" value="protein phosphatase 1B isoform X1"/>
    <property type="match status" value="1"/>
</dbReference>
<dbReference type="PROSITE" id="PS01032">
    <property type="entry name" value="PPM_1"/>
    <property type="match status" value="1"/>
</dbReference>
<dbReference type="InterPro" id="IPR001932">
    <property type="entry name" value="PPM-type_phosphatase-like_dom"/>
</dbReference>
<evidence type="ECO:0000256" key="15">
    <source>
        <dbReference type="ARBA" id="ARBA00023288"/>
    </source>
</evidence>
<keyword evidence="19" id="KW-1185">Reference proteome</keyword>
<dbReference type="PANTHER" id="PTHR47992">
    <property type="entry name" value="PROTEIN PHOSPHATASE"/>
    <property type="match status" value="1"/>
</dbReference>
<keyword evidence="9" id="KW-0479">Metal-binding</keyword>
<dbReference type="GO" id="GO:0000287">
    <property type="term" value="F:magnesium ion binding"/>
    <property type="evidence" value="ECO:0007669"/>
    <property type="project" value="InterPro"/>
</dbReference>
<accession>A0AAU9FEX9</accession>
<evidence type="ECO:0000256" key="5">
    <source>
        <dbReference type="ARBA" id="ARBA00006702"/>
    </source>
</evidence>
<dbReference type="AlphaFoldDB" id="A0AAU9FEX9"/>
<dbReference type="GO" id="GO:0030145">
    <property type="term" value="F:manganese ion binding"/>
    <property type="evidence" value="ECO:0007669"/>
    <property type="project" value="InterPro"/>
</dbReference>
<dbReference type="Gene3D" id="3.60.40.10">
    <property type="entry name" value="PPM-type phosphatase domain"/>
    <property type="match status" value="1"/>
</dbReference>
<evidence type="ECO:0000313" key="18">
    <source>
        <dbReference type="EMBL" id="BFF94231.1"/>
    </source>
</evidence>
<dbReference type="GO" id="GO:0004722">
    <property type="term" value="F:protein serine/threonine phosphatase activity"/>
    <property type="evidence" value="ECO:0007669"/>
    <property type="project" value="InterPro"/>
</dbReference>
<evidence type="ECO:0000256" key="7">
    <source>
        <dbReference type="ARBA" id="ARBA00022553"/>
    </source>
</evidence>
<evidence type="ECO:0000259" key="17">
    <source>
        <dbReference type="PROSITE" id="PS51746"/>
    </source>
</evidence>
<evidence type="ECO:0000313" key="19">
    <source>
        <dbReference type="Proteomes" id="UP001500889"/>
    </source>
</evidence>